<keyword evidence="2 10" id="KW-0444">Lipid biosynthesis</keyword>
<evidence type="ECO:0000256" key="10">
    <source>
        <dbReference type="RuleBase" id="RU361115"/>
    </source>
</evidence>
<keyword evidence="6 10" id="KW-1133">Transmembrane helix</keyword>
<dbReference type="OMA" id="GRWFIFM"/>
<dbReference type="InterPro" id="IPR002076">
    <property type="entry name" value="ELO_fam"/>
</dbReference>
<dbReference type="GO" id="GO:0042761">
    <property type="term" value="P:very long-chain fatty acid biosynthetic process"/>
    <property type="evidence" value="ECO:0007669"/>
    <property type="project" value="TreeGrafter"/>
</dbReference>
<sequence>MDLQRVKMKGSVNASRAAEPPSLLKGLLNFDRHEQHEWFLENWTIAFYFVVAYVVFIYIGQEFMKNRKPMDLKKPIILWNTLLAIFSIAACIQILPEFYQILQGENGFHKSVCASCQEVSDQGLYWGWLFTLSKIVELGDTVFLILRKRKLIFLHWYHHITVLLYCWYVYPAQISTARWFICVNFSIHAMMYTYYLIRSLSIRIPKKIAMTITSLQLSQMVIGVVVNVYAYVMKLGGVDCDVSFYHLNFGLIMYASYFFLFAHFFHTAYLQKEGADRLRLKRSNNNTTNSSKTSNEISTNNNNSTTMIVNLKQCSDVNANFFSETHPTKRTVKVVY</sequence>
<organism evidence="12 13">
    <name type="scientific">Folsomia candida</name>
    <name type="common">Springtail</name>
    <dbReference type="NCBI Taxonomy" id="158441"/>
    <lineage>
        <taxon>Eukaryota</taxon>
        <taxon>Metazoa</taxon>
        <taxon>Ecdysozoa</taxon>
        <taxon>Arthropoda</taxon>
        <taxon>Hexapoda</taxon>
        <taxon>Collembola</taxon>
        <taxon>Entomobryomorpha</taxon>
        <taxon>Isotomoidea</taxon>
        <taxon>Isotomidae</taxon>
        <taxon>Proisotominae</taxon>
        <taxon>Folsomia</taxon>
    </lineage>
</organism>
<evidence type="ECO:0000256" key="9">
    <source>
        <dbReference type="ARBA" id="ARBA00023160"/>
    </source>
</evidence>
<keyword evidence="13" id="KW-1185">Reference proteome</keyword>
<proteinExistence type="inferred from homology"/>
<evidence type="ECO:0000256" key="1">
    <source>
        <dbReference type="ARBA" id="ARBA00004141"/>
    </source>
</evidence>
<comment type="similarity">
    <text evidence="10">Belongs to the ELO family.</text>
</comment>
<dbReference type="GO" id="GO:0019367">
    <property type="term" value="P:fatty acid elongation, saturated fatty acid"/>
    <property type="evidence" value="ECO:0007669"/>
    <property type="project" value="TreeGrafter"/>
</dbReference>
<evidence type="ECO:0000256" key="11">
    <source>
        <dbReference type="SAM" id="MobiDB-lite"/>
    </source>
</evidence>
<evidence type="ECO:0000256" key="6">
    <source>
        <dbReference type="ARBA" id="ARBA00022989"/>
    </source>
</evidence>
<gene>
    <name evidence="12" type="ORF">Fcan01_15105</name>
</gene>
<feature type="transmembrane region" description="Helical" evidence="10">
    <location>
        <begin position="251"/>
        <end position="270"/>
    </location>
</feature>
<keyword evidence="5 10" id="KW-0276">Fatty acid metabolism</keyword>
<keyword evidence="9 10" id="KW-0275">Fatty acid biosynthesis</keyword>
<evidence type="ECO:0000256" key="7">
    <source>
        <dbReference type="ARBA" id="ARBA00023098"/>
    </source>
</evidence>
<feature type="region of interest" description="Disordered" evidence="11">
    <location>
        <begin position="281"/>
        <end position="302"/>
    </location>
</feature>
<evidence type="ECO:0000313" key="13">
    <source>
        <dbReference type="Proteomes" id="UP000198287"/>
    </source>
</evidence>
<feature type="compositionally biased region" description="Low complexity" evidence="11">
    <location>
        <begin position="283"/>
        <end position="302"/>
    </location>
</feature>
<dbReference type="GO" id="GO:0034626">
    <property type="term" value="P:fatty acid elongation, polyunsaturated fatty acid"/>
    <property type="evidence" value="ECO:0007669"/>
    <property type="project" value="TreeGrafter"/>
</dbReference>
<dbReference type="GO" id="GO:0005789">
    <property type="term" value="C:endoplasmic reticulum membrane"/>
    <property type="evidence" value="ECO:0007669"/>
    <property type="project" value="TreeGrafter"/>
</dbReference>
<feature type="transmembrane region" description="Helical" evidence="10">
    <location>
        <begin position="45"/>
        <end position="64"/>
    </location>
</feature>
<dbReference type="GO" id="GO:0030148">
    <property type="term" value="P:sphingolipid biosynthetic process"/>
    <property type="evidence" value="ECO:0007669"/>
    <property type="project" value="TreeGrafter"/>
</dbReference>
<evidence type="ECO:0000256" key="2">
    <source>
        <dbReference type="ARBA" id="ARBA00022516"/>
    </source>
</evidence>
<dbReference type="Pfam" id="PF01151">
    <property type="entry name" value="ELO"/>
    <property type="match status" value="1"/>
</dbReference>
<evidence type="ECO:0000256" key="5">
    <source>
        <dbReference type="ARBA" id="ARBA00022832"/>
    </source>
</evidence>
<comment type="subcellular location">
    <subcellularLocation>
        <location evidence="1">Membrane</location>
        <topology evidence="1">Multi-pass membrane protein</topology>
    </subcellularLocation>
</comment>
<feature type="transmembrane region" description="Helical" evidence="10">
    <location>
        <begin position="125"/>
        <end position="146"/>
    </location>
</feature>
<keyword evidence="8 10" id="KW-0472">Membrane</keyword>
<feature type="transmembrane region" description="Helical" evidence="10">
    <location>
        <begin position="76"/>
        <end position="95"/>
    </location>
</feature>
<comment type="caution">
    <text evidence="12">The sequence shown here is derived from an EMBL/GenBank/DDBJ whole genome shotgun (WGS) entry which is preliminary data.</text>
</comment>
<dbReference type="GO" id="GO:0009922">
    <property type="term" value="F:fatty acid elongase activity"/>
    <property type="evidence" value="ECO:0007669"/>
    <property type="project" value="UniProtKB-EC"/>
</dbReference>
<evidence type="ECO:0000256" key="4">
    <source>
        <dbReference type="ARBA" id="ARBA00022692"/>
    </source>
</evidence>
<accession>A0A226DZF2</accession>
<dbReference type="EC" id="2.3.1.199" evidence="10"/>
<reference evidence="12 13" key="1">
    <citation type="submission" date="2015-12" db="EMBL/GenBank/DDBJ databases">
        <title>The genome of Folsomia candida.</title>
        <authorList>
            <person name="Faddeeva A."/>
            <person name="Derks M.F."/>
            <person name="Anvar Y."/>
            <person name="Smit S."/>
            <person name="Van Straalen N."/>
            <person name="Roelofs D."/>
        </authorList>
    </citation>
    <scope>NUCLEOTIDE SEQUENCE [LARGE SCALE GENOMIC DNA]</scope>
    <source>
        <strain evidence="12 13">VU population</strain>
        <tissue evidence="12">Whole body</tissue>
    </source>
</reference>
<comment type="catalytic activity">
    <reaction evidence="10">
        <text>a very-long-chain acyl-CoA + malonyl-CoA + H(+) = a very-long-chain 3-oxoacyl-CoA + CO2 + CoA</text>
        <dbReference type="Rhea" id="RHEA:32727"/>
        <dbReference type="ChEBI" id="CHEBI:15378"/>
        <dbReference type="ChEBI" id="CHEBI:16526"/>
        <dbReference type="ChEBI" id="CHEBI:57287"/>
        <dbReference type="ChEBI" id="CHEBI:57384"/>
        <dbReference type="ChEBI" id="CHEBI:90725"/>
        <dbReference type="ChEBI" id="CHEBI:90736"/>
        <dbReference type="EC" id="2.3.1.199"/>
    </reaction>
</comment>
<evidence type="ECO:0000256" key="3">
    <source>
        <dbReference type="ARBA" id="ARBA00022679"/>
    </source>
</evidence>
<evidence type="ECO:0000256" key="8">
    <source>
        <dbReference type="ARBA" id="ARBA00023136"/>
    </source>
</evidence>
<name>A0A226DZF2_FOLCA</name>
<dbReference type="OrthoDB" id="10259681at2759"/>
<keyword evidence="4 10" id="KW-0812">Transmembrane</keyword>
<feature type="transmembrane region" description="Helical" evidence="10">
    <location>
        <begin position="209"/>
        <end position="231"/>
    </location>
</feature>
<dbReference type="EMBL" id="LNIX01000009">
    <property type="protein sequence ID" value="OXA50420.1"/>
    <property type="molecule type" value="Genomic_DNA"/>
</dbReference>
<dbReference type="InterPro" id="IPR030457">
    <property type="entry name" value="ELO_CS"/>
</dbReference>
<dbReference type="Proteomes" id="UP000198287">
    <property type="component" value="Unassembled WGS sequence"/>
</dbReference>
<evidence type="ECO:0000313" key="12">
    <source>
        <dbReference type="EMBL" id="OXA50420.1"/>
    </source>
</evidence>
<dbReference type="PANTHER" id="PTHR11157">
    <property type="entry name" value="FATTY ACID ACYL TRANSFERASE-RELATED"/>
    <property type="match status" value="1"/>
</dbReference>
<feature type="transmembrane region" description="Helical" evidence="10">
    <location>
        <begin position="153"/>
        <end position="170"/>
    </location>
</feature>
<protein>
    <recommendedName>
        <fullName evidence="10">Elongation of very long chain fatty acids protein</fullName>
        <ecNumber evidence="10">2.3.1.199</ecNumber>
    </recommendedName>
    <alternativeName>
        <fullName evidence="10">Very-long-chain 3-oxoacyl-CoA synthase</fullName>
    </alternativeName>
</protein>
<dbReference type="PANTHER" id="PTHR11157:SF17">
    <property type="entry name" value="ELONGATION OF VERY LONG CHAIN FATTY ACIDS PROTEIN 6"/>
    <property type="match status" value="1"/>
</dbReference>
<feature type="transmembrane region" description="Helical" evidence="10">
    <location>
        <begin position="176"/>
        <end position="197"/>
    </location>
</feature>
<dbReference type="PROSITE" id="PS01188">
    <property type="entry name" value="ELO"/>
    <property type="match status" value="1"/>
</dbReference>
<keyword evidence="3 10" id="KW-0808">Transferase</keyword>
<dbReference type="GO" id="GO:0034625">
    <property type="term" value="P:fatty acid elongation, monounsaturated fatty acid"/>
    <property type="evidence" value="ECO:0007669"/>
    <property type="project" value="TreeGrafter"/>
</dbReference>
<keyword evidence="7 10" id="KW-0443">Lipid metabolism</keyword>
<dbReference type="AlphaFoldDB" id="A0A226DZF2"/>